<accession>A0A7C5KD49</accession>
<keyword evidence="1" id="KW-0472">Membrane</keyword>
<sequence>MYMAPTDSWYLERVIFLIAGIFILLSLFFGFIWSPYWFILTFLVGINLIIFALTGFCIMANILYKLGLKSKIK</sequence>
<evidence type="ECO:0000256" key="1">
    <source>
        <dbReference type="SAM" id="Phobius"/>
    </source>
</evidence>
<protein>
    <submittedName>
        <fullName evidence="3">DUF2892 domain-containing protein</fullName>
    </submittedName>
</protein>
<proteinExistence type="predicted"/>
<keyword evidence="1" id="KW-0812">Transmembrane</keyword>
<organism evidence="3">
    <name type="scientific">Thermodesulfobium narugense</name>
    <dbReference type="NCBI Taxonomy" id="184064"/>
    <lineage>
        <taxon>Bacteria</taxon>
        <taxon>Pseudomonadati</taxon>
        <taxon>Thermodesulfobiota</taxon>
        <taxon>Thermodesulfobiia</taxon>
        <taxon>Thermodesulfobiales</taxon>
        <taxon>Thermodesulfobiaceae</taxon>
        <taxon>Thermodesulfobium</taxon>
    </lineage>
</organism>
<evidence type="ECO:0000313" key="3">
    <source>
        <dbReference type="EMBL" id="HHI65718.1"/>
    </source>
</evidence>
<comment type="caution">
    <text evidence="3">The sequence shown here is derived from an EMBL/GenBank/DDBJ whole genome shotgun (WGS) entry which is preliminary data.</text>
</comment>
<feature type="transmembrane region" description="Helical" evidence="1">
    <location>
        <begin position="14"/>
        <end position="33"/>
    </location>
</feature>
<reference evidence="3" key="1">
    <citation type="journal article" date="2020" name="mSystems">
        <title>Genome- and Community-Level Interaction Insights into Carbon Utilization and Element Cycling Functions of Hydrothermarchaeota in Hydrothermal Sediment.</title>
        <authorList>
            <person name="Zhou Z."/>
            <person name="Liu Y."/>
            <person name="Xu W."/>
            <person name="Pan J."/>
            <person name="Luo Z.H."/>
            <person name="Li M."/>
        </authorList>
    </citation>
    <scope>NUCLEOTIDE SEQUENCE [LARGE SCALE GENOMIC DNA]</scope>
    <source>
        <strain evidence="3">SpSt-1019</strain>
    </source>
</reference>
<feature type="domain" description="Inner membrane protein YgaP-like transmembrane" evidence="2">
    <location>
        <begin position="11"/>
        <end position="65"/>
    </location>
</feature>
<dbReference type="Gene3D" id="6.10.140.1340">
    <property type="match status" value="1"/>
</dbReference>
<dbReference type="InterPro" id="IPR021309">
    <property type="entry name" value="YgaP-like_TM"/>
</dbReference>
<name>A0A7C5KD49_9BACT</name>
<dbReference type="Pfam" id="PF11127">
    <property type="entry name" value="YgaP-like_TM"/>
    <property type="match status" value="1"/>
</dbReference>
<evidence type="ECO:0000259" key="2">
    <source>
        <dbReference type="Pfam" id="PF11127"/>
    </source>
</evidence>
<feature type="transmembrane region" description="Helical" evidence="1">
    <location>
        <begin position="39"/>
        <end position="64"/>
    </location>
</feature>
<gene>
    <name evidence="3" type="ORF">ENL70_04135</name>
</gene>
<dbReference type="AlphaFoldDB" id="A0A7C5KD49"/>
<dbReference type="EMBL" id="DRUY01000138">
    <property type="protein sequence ID" value="HHI65718.1"/>
    <property type="molecule type" value="Genomic_DNA"/>
</dbReference>
<keyword evidence="1" id="KW-1133">Transmembrane helix</keyword>